<feature type="domain" description="MYND-type" evidence="11">
    <location>
        <begin position="10"/>
        <end position="46"/>
    </location>
</feature>
<feature type="compositionally biased region" description="Basic and acidic residues" evidence="9">
    <location>
        <begin position="826"/>
        <end position="853"/>
    </location>
</feature>
<dbReference type="PROSITE" id="PS50089">
    <property type="entry name" value="ZF_RING_2"/>
    <property type="match status" value="1"/>
</dbReference>
<dbReference type="CDD" id="cd16454">
    <property type="entry name" value="RING-H2_PA-TM-RING"/>
    <property type="match status" value="1"/>
</dbReference>
<dbReference type="AlphaFoldDB" id="A0AA35QAC1"/>
<comment type="caution">
    <text evidence="12">The sequence shown here is derived from an EMBL/GenBank/DDBJ whole genome shotgun (WGS) entry which is preliminary data.</text>
</comment>
<dbReference type="GO" id="GO:0008270">
    <property type="term" value="F:zinc ion binding"/>
    <property type="evidence" value="ECO:0007669"/>
    <property type="project" value="UniProtKB-KW"/>
</dbReference>
<feature type="domain" description="RING-type" evidence="10">
    <location>
        <begin position="674"/>
        <end position="715"/>
    </location>
</feature>
<dbReference type="GO" id="GO:0016567">
    <property type="term" value="P:protein ubiquitination"/>
    <property type="evidence" value="ECO:0007669"/>
    <property type="project" value="UniProtKB-ARBA"/>
</dbReference>
<dbReference type="SMART" id="SM00744">
    <property type="entry name" value="RINGv"/>
    <property type="match status" value="1"/>
</dbReference>
<feature type="compositionally biased region" description="Basic residues" evidence="9">
    <location>
        <begin position="482"/>
        <end position="497"/>
    </location>
</feature>
<dbReference type="Proteomes" id="UP001160390">
    <property type="component" value="Unassembled WGS sequence"/>
</dbReference>
<dbReference type="Gene3D" id="3.30.40.10">
    <property type="entry name" value="Zinc/RING finger domain, C3HC4 (zinc finger)"/>
    <property type="match status" value="1"/>
</dbReference>
<feature type="compositionally biased region" description="Polar residues" evidence="9">
    <location>
        <begin position="517"/>
        <end position="527"/>
    </location>
</feature>
<dbReference type="PROSITE" id="PS01360">
    <property type="entry name" value="ZF_MYND_1"/>
    <property type="match status" value="1"/>
</dbReference>
<evidence type="ECO:0000313" key="13">
    <source>
        <dbReference type="Proteomes" id="UP001160390"/>
    </source>
</evidence>
<keyword evidence="5 8" id="KW-0863">Zinc-finger</keyword>
<keyword evidence="7" id="KW-0862">Zinc</keyword>
<dbReference type="GO" id="GO:0061630">
    <property type="term" value="F:ubiquitin protein ligase activity"/>
    <property type="evidence" value="ECO:0007669"/>
    <property type="project" value="UniProtKB-EC"/>
</dbReference>
<dbReference type="PANTHER" id="PTHR45931:SF3">
    <property type="entry name" value="RING ZINC FINGER-CONTAINING PROTEIN"/>
    <property type="match status" value="1"/>
</dbReference>
<accession>A0AA35QAC1</accession>
<proteinExistence type="predicted"/>
<feature type="region of interest" description="Disordered" evidence="9">
    <location>
        <begin position="472"/>
        <end position="527"/>
    </location>
</feature>
<keyword evidence="3" id="KW-0808">Transferase</keyword>
<evidence type="ECO:0000256" key="7">
    <source>
        <dbReference type="ARBA" id="ARBA00022833"/>
    </source>
</evidence>
<evidence type="ECO:0000259" key="11">
    <source>
        <dbReference type="PROSITE" id="PS50865"/>
    </source>
</evidence>
<dbReference type="InterPro" id="IPR013083">
    <property type="entry name" value="Znf_RING/FYVE/PHD"/>
</dbReference>
<name>A0AA35QAC1_9HYPO</name>
<feature type="region of interest" description="Disordered" evidence="9">
    <location>
        <begin position="382"/>
        <end position="418"/>
    </location>
</feature>
<dbReference type="InterPro" id="IPR001841">
    <property type="entry name" value="Znf_RING"/>
</dbReference>
<evidence type="ECO:0000256" key="2">
    <source>
        <dbReference type="ARBA" id="ARBA00012483"/>
    </source>
</evidence>
<dbReference type="GO" id="GO:0006511">
    <property type="term" value="P:ubiquitin-dependent protein catabolic process"/>
    <property type="evidence" value="ECO:0007669"/>
    <property type="project" value="TreeGrafter"/>
</dbReference>
<dbReference type="SMART" id="SM00184">
    <property type="entry name" value="RING"/>
    <property type="match status" value="1"/>
</dbReference>
<dbReference type="Pfam" id="PF01753">
    <property type="entry name" value="zf-MYND"/>
    <property type="match status" value="1"/>
</dbReference>
<dbReference type="EMBL" id="CABFNP030001299">
    <property type="protein sequence ID" value="CAI6098343.1"/>
    <property type="molecule type" value="Genomic_DNA"/>
</dbReference>
<sequence>MPGSVAGNSCTICETPGSRVCARCKSSSYCSLDCQLDDWPVHKLLCASFSKFDVSARPSETHFRSIVFPQDQSRPEIQWLNCPWRDDEDDGVKWQAPDSSPFMGSGSMNTSTLIQTDALLQKRLPDGIHICYRDTFLIDGSLPNKSTAAILATIPYGSHEWRGPIVAVGREGRSLDPESCRDLEMNDFRYIADHLIAYGRWSLDINTPGKSDQEAVKGVRINCLGDRKVFGKPLYEPVDILSMDPVFSQFWNDTSDIADRIGLPILTRQCPPSLRWMRTKGQYDFGGQSPDNNQDATFLHLCCDPKADNFPAGPGWSMASFKWQQSVGSVIVVRRDQKPLDPLHIEALCHYCRYEIRPLMGHTMGEYAPDEPLARDLISLENDPRDFDQSSGATSPDPSGPARFYEDSDPDEADIEDHMEGNHGFAFHRSTRQGPSREHHNPEMEPVISRFFDMINGFSNDGQSNISGRFSGMRPGDDLHHNHGVSHQHHHHHHHHHHETDHTHNHNHDSEVEPQANPEQTHARQFSSARIHRTTFRSGPFGTASVTIFSGPVRGVGGNPSIEGRGDPFQEIFANVMRDIGPPDGREPDGRQPDVPSPAFLRGLQDILGLLNPANAMAGDAVYSQEALDRIISQLMEANPQSNAAPPASEEALNKLDRRSVDKEMLSRDSKTECSICIDDLKEGEKAIFLPCKHWFHEDCVVLWLKEHNTCPICRSPIEKSEQGNEAGNRERSGPTPPSDNSSNNPDIRNPEFGFGPYPGAHPGEPSGIGRWLFGTRTDIGANPTGYTSDDRSPSPAIFSGASTPAQPTQIPPSRRPIRIPSSHARLHDAFRFVAERDRDRDSDNERDRDRDQGTSSGVSYDTSRMQRRNSMSPTSPRGVGIGEQSTRFRQRSPSQNTRDSRHSSTNGGPISWLRGRFSGGGNGNSPSRDERQS</sequence>
<evidence type="ECO:0000256" key="5">
    <source>
        <dbReference type="ARBA" id="ARBA00022771"/>
    </source>
</evidence>
<evidence type="ECO:0000256" key="1">
    <source>
        <dbReference type="ARBA" id="ARBA00000900"/>
    </source>
</evidence>
<evidence type="ECO:0000256" key="9">
    <source>
        <dbReference type="SAM" id="MobiDB-lite"/>
    </source>
</evidence>
<keyword evidence="4" id="KW-0479">Metal-binding</keyword>
<keyword evidence="13" id="KW-1185">Reference proteome</keyword>
<dbReference type="Gene3D" id="6.10.140.2220">
    <property type="match status" value="1"/>
</dbReference>
<evidence type="ECO:0000256" key="3">
    <source>
        <dbReference type="ARBA" id="ARBA00022679"/>
    </source>
</evidence>
<dbReference type="Pfam" id="PF13639">
    <property type="entry name" value="zf-RING_2"/>
    <property type="match status" value="1"/>
</dbReference>
<evidence type="ECO:0000256" key="8">
    <source>
        <dbReference type="PROSITE-ProRule" id="PRU00134"/>
    </source>
</evidence>
<evidence type="ECO:0000256" key="4">
    <source>
        <dbReference type="ARBA" id="ARBA00022723"/>
    </source>
</evidence>
<dbReference type="InterPro" id="IPR051834">
    <property type="entry name" value="RING_finger_E3_ligase"/>
</dbReference>
<organism evidence="12 13">
    <name type="scientific">Clonostachys chloroleuca</name>
    <dbReference type="NCBI Taxonomy" id="1926264"/>
    <lineage>
        <taxon>Eukaryota</taxon>
        <taxon>Fungi</taxon>
        <taxon>Dikarya</taxon>
        <taxon>Ascomycota</taxon>
        <taxon>Pezizomycotina</taxon>
        <taxon>Sordariomycetes</taxon>
        <taxon>Hypocreomycetidae</taxon>
        <taxon>Hypocreales</taxon>
        <taxon>Bionectriaceae</taxon>
        <taxon>Clonostachys</taxon>
    </lineage>
</organism>
<dbReference type="GO" id="GO:0005634">
    <property type="term" value="C:nucleus"/>
    <property type="evidence" value="ECO:0007669"/>
    <property type="project" value="TreeGrafter"/>
</dbReference>
<protein>
    <recommendedName>
        <fullName evidence="2">RING-type E3 ubiquitin transferase</fullName>
        <ecNumber evidence="2">2.3.2.27</ecNumber>
    </recommendedName>
</protein>
<evidence type="ECO:0000256" key="6">
    <source>
        <dbReference type="ARBA" id="ARBA00022786"/>
    </source>
</evidence>
<dbReference type="InterPro" id="IPR002893">
    <property type="entry name" value="Znf_MYND"/>
</dbReference>
<dbReference type="SUPFAM" id="SSF144232">
    <property type="entry name" value="HIT/MYND zinc finger-like"/>
    <property type="match status" value="1"/>
</dbReference>
<dbReference type="FunFam" id="3.30.40.10:FF:000127">
    <property type="entry name" value="E3 ubiquitin-protein ligase RNF181"/>
    <property type="match status" value="1"/>
</dbReference>
<comment type="catalytic activity">
    <reaction evidence="1">
        <text>S-ubiquitinyl-[E2 ubiquitin-conjugating enzyme]-L-cysteine + [acceptor protein]-L-lysine = [E2 ubiquitin-conjugating enzyme]-L-cysteine + N(6)-ubiquitinyl-[acceptor protein]-L-lysine.</text>
        <dbReference type="EC" id="2.3.2.27"/>
    </reaction>
</comment>
<keyword evidence="6" id="KW-0833">Ubl conjugation pathway</keyword>
<dbReference type="PROSITE" id="PS50865">
    <property type="entry name" value="ZF_MYND_2"/>
    <property type="match status" value="1"/>
</dbReference>
<dbReference type="SUPFAM" id="SSF57850">
    <property type="entry name" value="RING/U-box"/>
    <property type="match status" value="1"/>
</dbReference>
<feature type="compositionally biased region" description="Polar residues" evidence="9">
    <location>
        <begin position="854"/>
        <end position="876"/>
    </location>
</feature>
<feature type="compositionally biased region" description="Polar residues" evidence="9">
    <location>
        <begin position="884"/>
        <end position="909"/>
    </location>
</feature>
<gene>
    <name evidence="12" type="ORF">CCHLO57077_00002332</name>
</gene>
<dbReference type="EC" id="2.3.2.27" evidence="2"/>
<dbReference type="PANTHER" id="PTHR45931">
    <property type="entry name" value="SI:CH211-59O9.10"/>
    <property type="match status" value="1"/>
</dbReference>
<feature type="compositionally biased region" description="Basic and acidic residues" evidence="9">
    <location>
        <begin position="498"/>
        <end position="511"/>
    </location>
</feature>
<reference evidence="12" key="1">
    <citation type="submission" date="2023-01" db="EMBL/GenBank/DDBJ databases">
        <authorList>
            <person name="Piombo E."/>
        </authorList>
    </citation>
    <scope>NUCLEOTIDE SEQUENCE</scope>
</reference>
<dbReference type="InterPro" id="IPR011016">
    <property type="entry name" value="Znf_RING-CH"/>
</dbReference>
<evidence type="ECO:0000259" key="10">
    <source>
        <dbReference type="PROSITE" id="PS50089"/>
    </source>
</evidence>
<feature type="compositionally biased region" description="Basic and acidic residues" evidence="9">
    <location>
        <begin position="717"/>
        <end position="733"/>
    </location>
</feature>
<evidence type="ECO:0000313" key="12">
    <source>
        <dbReference type="EMBL" id="CAI6098343.1"/>
    </source>
</evidence>
<feature type="region of interest" description="Disordered" evidence="9">
    <location>
        <begin position="715"/>
        <end position="934"/>
    </location>
</feature>